<proteinExistence type="predicted"/>
<reference evidence="1" key="1">
    <citation type="journal article" date="2020" name="mSystems">
        <title>Genome- and Community-Level Interaction Insights into Carbon Utilization and Element Cycling Functions of Hydrothermarchaeota in Hydrothermal Sediment.</title>
        <authorList>
            <person name="Zhou Z."/>
            <person name="Liu Y."/>
            <person name="Xu W."/>
            <person name="Pan J."/>
            <person name="Luo Z.H."/>
            <person name="Li M."/>
        </authorList>
    </citation>
    <scope>NUCLEOTIDE SEQUENCE [LARGE SCALE GENOMIC DNA]</scope>
    <source>
        <strain evidence="1">SpSt-418</strain>
    </source>
</reference>
<dbReference type="EMBL" id="DSRU01000258">
    <property type="protein sequence ID" value="HFM99596.1"/>
    <property type="molecule type" value="Genomic_DNA"/>
</dbReference>
<dbReference type="AlphaFoldDB" id="A0A7C3PJT9"/>
<accession>A0A7C3PJT9</accession>
<organism evidence="1">
    <name type="scientific">Oscillatoriales cyanobacterium SpSt-418</name>
    <dbReference type="NCBI Taxonomy" id="2282169"/>
    <lineage>
        <taxon>Bacteria</taxon>
        <taxon>Bacillati</taxon>
        <taxon>Cyanobacteriota</taxon>
        <taxon>Cyanophyceae</taxon>
        <taxon>Oscillatoriophycideae</taxon>
        <taxon>Oscillatoriales</taxon>
    </lineage>
</organism>
<comment type="caution">
    <text evidence="1">The sequence shown here is derived from an EMBL/GenBank/DDBJ whole genome shotgun (WGS) entry which is preliminary data.</text>
</comment>
<evidence type="ECO:0000313" key="1">
    <source>
        <dbReference type="EMBL" id="HFM99596.1"/>
    </source>
</evidence>
<dbReference type="NCBIfam" id="TIGR03790">
    <property type="entry name" value="TIGR03790 family protein"/>
    <property type="match status" value="1"/>
</dbReference>
<name>A0A7C3PJT9_9CYAN</name>
<dbReference type="InterPro" id="IPR022265">
    <property type="entry name" value="CHP03790"/>
</dbReference>
<sequence length="392" mass="43792">MNLNRLRRSVIVLLSDLNWFWRRVHRLHFRGGRSPIRLSALFAIVLLVSVSGCRAISNWLTPTPVEPWLTAKELAVIVNLEDPLSVEIAEYYLKQRNIPANNLISVRFPPDRVELSLDEFQQLKQRIDAQLPNYVQALALTWAAPYRVGCMSITAAFTFGFDPSFCATGCQETKRNPYFNSQSQHPYTDLKVRPTMAIAATNFEQAKALIDRGVSSGGTFPIGTAYLVETNDRDRGVRAAIYAQVVKYLSDQFKIQVVRTNMLEGKADVMFYFTGIAQVQKLETNQFLPGAIADHLTSLGGMLTDSPQMSSLRWLEAGATGSYGTVVEPCNFPQKFPHPGIAMYHYLRGETLIEAYWKSVAWPGQGIFVGEPLARPFSSLQSRSVAAPASAY</sequence>
<gene>
    <name evidence="1" type="ORF">ENR64_17915</name>
</gene>
<protein>
    <submittedName>
        <fullName evidence="1">TIGR03790 family protein</fullName>
    </submittedName>
</protein>